<evidence type="ECO:0000313" key="4">
    <source>
        <dbReference type="EMBL" id="GJD66585.1"/>
    </source>
</evidence>
<evidence type="ECO:0000256" key="1">
    <source>
        <dbReference type="SAM" id="MobiDB-lite"/>
    </source>
</evidence>
<feature type="domain" description="TNase-like" evidence="3">
    <location>
        <begin position="33"/>
        <end position="148"/>
    </location>
</feature>
<dbReference type="InterPro" id="IPR035437">
    <property type="entry name" value="SNase_OB-fold_sf"/>
</dbReference>
<protein>
    <recommendedName>
        <fullName evidence="3">TNase-like domain-containing protein</fullName>
    </recommendedName>
</protein>
<feature type="chain" id="PRO_5041233270" description="TNase-like domain-containing protein" evidence="2">
    <location>
        <begin position="24"/>
        <end position="238"/>
    </location>
</feature>
<dbReference type="Pfam" id="PF00565">
    <property type="entry name" value="SNase"/>
    <property type="match status" value="1"/>
</dbReference>
<evidence type="ECO:0000256" key="2">
    <source>
        <dbReference type="SAM" id="SignalP"/>
    </source>
</evidence>
<dbReference type="PANTHER" id="PTHR12302">
    <property type="entry name" value="EBNA2 BINDING PROTEIN P100"/>
    <property type="match status" value="1"/>
</dbReference>
<evidence type="ECO:0000313" key="5">
    <source>
        <dbReference type="Proteomes" id="UP001055286"/>
    </source>
</evidence>
<reference evidence="4" key="2">
    <citation type="submission" date="2021-08" db="EMBL/GenBank/DDBJ databases">
        <authorList>
            <person name="Tani A."/>
            <person name="Ola A."/>
            <person name="Ogura Y."/>
            <person name="Katsura K."/>
            <person name="Hayashi T."/>
        </authorList>
    </citation>
    <scope>NUCLEOTIDE SEQUENCE</scope>
    <source>
        <strain evidence="4">JCM 32048</strain>
    </source>
</reference>
<dbReference type="PANTHER" id="PTHR12302:SF26">
    <property type="entry name" value="BLR1266 PROTEIN"/>
    <property type="match status" value="1"/>
</dbReference>
<keyword evidence="5" id="KW-1185">Reference proteome</keyword>
<gene>
    <name evidence="4" type="ORF">MPEAHAMD_6783</name>
</gene>
<dbReference type="EMBL" id="BPQJ01000070">
    <property type="protein sequence ID" value="GJD66585.1"/>
    <property type="molecule type" value="Genomic_DNA"/>
</dbReference>
<dbReference type="Gene3D" id="2.40.50.90">
    <property type="match status" value="1"/>
</dbReference>
<feature type="signal peptide" evidence="2">
    <location>
        <begin position="1"/>
        <end position="23"/>
    </location>
</feature>
<dbReference type="SUPFAM" id="SSF50199">
    <property type="entry name" value="Staphylococcal nuclease"/>
    <property type="match status" value="1"/>
</dbReference>
<comment type="caution">
    <text evidence="4">The sequence shown here is derived from an EMBL/GenBank/DDBJ whole genome shotgun (WGS) entry which is preliminary data.</text>
</comment>
<feature type="region of interest" description="Disordered" evidence="1">
    <location>
        <begin position="156"/>
        <end position="184"/>
    </location>
</feature>
<dbReference type="AlphaFoldDB" id="A0AA37HK44"/>
<dbReference type="RefSeq" id="WP_238193574.1">
    <property type="nucleotide sequence ID" value="NZ_BPQJ01000070.1"/>
</dbReference>
<keyword evidence="2" id="KW-0732">Signal</keyword>
<organism evidence="4 5">
    <name type="scientific">Methylobacterium frigidaeris</name>
    <dbReference type="NCBI Taxonomy" id="2038277"/>
    <lineage>
        <taxon>Bacteria</taxon>
        <taxon>Pseudomonadati</taxon>
        <taxon>Pseudomonadota</taxon>
        <taxon>Alphaproteobacteria</taxon>
        <taxon>Hyphomicrobiales</taxon>
        <taxon>Methylobacteriaceae</taxon>
        <taxon>Methylobacterium</taxon>
    </lineage>
</organism>
<sequence>MRRTIPIIAAASLAVVVGGNALAADPIVGRASVTDGDTLVIRGYRIRLFGIDAPEGAQLCQDAGGKDYRCGQKAALALSDKIGAATVTCESKDQDRYGRIVAVCTATGIDLNGWMVGEGHALAYRQFSTVYVPQEDAARAAKRGIWAGTFTPPWDWRKAKRESGEAATSAPRAPEPATPAASAAGCQIKGNINAKGDRIYHMPGSRDYERTAINPNAGERMFCSEDEARAAGWRAPRG</sequence>
<dbReference type="InterPro" id="IPR016071">
    <property type="entry name" value="Staphylococal_nuclease_OB-fold"/>
</dbReference>
<accession>A0AA37HK44</accession>
<dbReference type="PROSITE" id="PS50830">
    <property type="entry name" value="TNASE_3"/>
    <property type="match status" value="1"/>
</dbReference>
<evidence type="ECO:0000259" key="3">
    <source>
        <dbReference type="PROSITE" id="PS50830"/>
    </source>
</evidence>
<proteinExistence type="predicted"/>
<dbReference type="SMART" id="SM00318">
    <property type="entry name" value="SNc"/>
    <property type="match status" value="1"/>
</dbReference>
<name>A0AA37HK44_9HYPH</name>
<dbReference type="Proteomes" id="UP001055286">
    <property type="component" value="Unassembled WGS sequence"/>
</dbReference>
<reference evidence="4" key="1">
    <citation type="journal article" date="2016" name="Front. Microbiol.">
        <title>Genome Sequence of the Piezophilic, Mesophilic Sulfate-Reducing Bacterium Desulfovibrio indicus J2T.</title>
        <authorList>
            <person name="Cao J."/>
            <person name="Maignien L."/>
            <person name="Shao Z."/>
            <person name="Alain K."/>
            <person name="Jebbar M."/>
        </authorList>
    </citation>
    <scope>NUCLEOTIDE SEQUENCE</scope>
    <source>
        <strain evidence="4">JCM 32048</strain>
    </source>
</reference>